<evidence type="ECO:0000256" key="1">
    <source>
        <dbReference type="ARBA" id="ARBA00001055"/>
    </source>
</evidence>
<dbReference type="InterPro" id="IPR029069">
    <property type="entry name" value="HotDog_dom_sf"/>
</dbReference>
<keyword evidence="7 15" id="KW-0520">NAD</keyword>
<dbReference type="InterPro" id="IPR001227">
    <property type="entry name" value="Ac_transferase_dom_sf"/>
</dbReference>
<evidence type="ECO:0000256" key="12">
    <source>
        <dbReference type="ARBA" id="ARBA00048536"/>
    </source>
</evidence>
<dbReference type="InterPro" id="IPR016452">
    <property type="entry name" value="Fas1/AflB-like"/>
</dbReference>
<evidence type="ECO:0000256" key="4">
    <source>
        <dbReference type="ARBA" id="ARBA00022801"/>
    </source>
</evidence>
<dbReference type="Gene3D" id="2.40.128.700">
    <property type="match status" value="1"/>
</dbReference>
<evidence type="ECO:0000256" key="9">
    <source>
        <dbReference type="ARBA" id="ARBA00023268"/>
    </source>
</evidence>
<evidence type="ECO:0000256" key="14">
    <source>
        <dbReference type="ARBA" id="ARBA00048835"/>
    </source>
</evidence>
<evidence type="ECO:0000259" key="16">
    <source>
        <dbReference type="SMART" id="SM00827"/>
    </source>
</evidence>
<accession>A0ABR3VKA5</accession>
<comment type="catalytic activity">
    <reaction evidence="11">
        <text>holo-[ACP] + malonyl-CoA = malonyl-[ACP] + CoA</text>
        <dbReference type="Rhea" id="RHEA:41792"/>
        <dbReference type="Rhea" id="RHEA-COMP:9623"/>
        <dbReference type="Rhea" id="RHEA-COMP:9685"/>
        <dbReference type="ChEBI" id="CHEBI:57287"/>
        <dbReference type="ChEBI" id="CHEBI:57384"/>
        <dbReference type="ChEBI" id="CHEBI:64479"/>
        <dbReference type="ChEBI" id="CHEBI:78449"/>
        <dbReference type="EC" id="2.3.1.39"/>
    </reaction>
</comment>
<evidence type="ECO:0000256" key="8">
    <source>
        <dbReference type="ARBA" id="ARBA00023239"/>
    </source>
</evidence>
<keyword evidence="9" id="KW-0511">Multifunctional enzyme</keyword>
<comment type="similarity">
    <text evidence="2 15">Belongs to the fungal fatty acid synthetase subunit beta family.</text>
</comment>
<dbReference type="InterPro" id="IPR040883">
    <property type="entry name" value="FAS_meander"/>
</dbReference>
<organism evidence="17 18">
    <name type="scientific">Humicola insolens</name>
    <name type="common">Soft-rot fungus</name>
    <dbReference type="NCBI Taxonomy" id="85995"/>
    <lineage>
        <taxon>Eukaryota</taxon>
        <taxon>Fungi</taxon>
        <taxon>Dikarya</taxon>
        <taxon>Ascomycota</taxon>
        <taxon>Pezizomycotina</taxon>
        <taxon>Sordariomycetes</taxon>
        <taxon>Sordariomycetidae</taxon>
        <taxon>Sordariales</taxon>
        <taxon>Chaetomiaceae</taxon>
        <taxon>Mycothermus</taxon>
    </lineage>
</organism>
<comment type="catalytic activity">
    <reaction evidence="14">
        <text>holo-[ACP] + acetyl-CoA = acetyl-[ACP] + CoA</text>
        <dbReference type="Rhea" id="RHEA:41788"/>
        <dbReference type="Rhea" id="RHEA-COMP:9621"/>
        <dbReference type="Rhea" id="RHEA-COMP:9685"/>
        <dbReference type="ChEBI" id="CHEBI:57287"/>
        <dbReference type="ChEBI" id="CHEBI:57288"/>
        <dbReference type="ChEBI" id="CHEBI:64479"/>
        <dbReference type="ChEBI" id="CHEBI:78446"/>
        <dbReference type="EC" id="2.3.1.38"/>
    </reaction>
</comment>
<dbReference type="CDD" id="cd03447">
    <property type="entry name" value="FAS_MaoC"/>
    <property type="match status" value="1"/>
</dbReference>
<dbReference type="InterPro" id="IPR013785">
    <property type="entry name" value="Aldolase_TIM"/>
</dbReference>
<dbReference type="Gene3D" id="3.30.1120.100">
    <property type="match status" value="1"/>
</dbReference>
<evidence type="ECO:0000256" key="10">
    <source>
        <dbReference type="ARBA" id="ARBA00048237"/>
    </source>
</evidence>
<dbReference type="Pfam" id="PF13452">
    <property type="entry name" value="FAS1_DH_region"/>
    <property type="match status" value="1"/>
</dbReference>
<keyword evidence="18" id="KW-1185">Reference proteome</keyword>
<dbReference type="PRINTS" id="PR01483">
    <property type="entry name" value="FASYNTHASE"/>
</dbReference>
<dbReference type="SMART" id="SM00827">
    <property type="entry name" value="PKS_AT"/>
    <property type="match status" value="1"/>
</dbReference>
<protein>
    <recommendedName>
        <fullName evidence="16">Malonyl-CoA:ACP transacylase (MAT) domain-containing protein</fullName>
    </recommendedName>
</protein>
<dbReference type="PANTHER" id="PTHR10982:SF21">
    <property type="entry name" value="FATTY ACID SYNTHASE SUBUNIT BETA"/>
    <property type="match status" value="1"/>
</dbReference>
<evidence type="ECO:0000256" key="7">
    <source>
        <dbReference type="ARBA" id="ARBA00023027"/>
    </source>
</evidence>
<evidence type="ECO:0000256" key="2">
    <source>
        <dbReference type="ARBA" id="ARBA00010009"/>
    </source>
</evidence>
<dbReference type="Pfam" id="PF08354">
    <property type="entry name" value="Fas1-AflB-like_hel"/>
    <property type="match status" value="1"/>
</dbReference>
<dbReference type="Pfam" id="PF16073">
    <property type="entry name" value="SAT"/>
    <property type="match status" value="1"/>
</dbReference>
<dbReference type="Gene3D" id="6.10.140.1400">
    <property type="match status" value="1"/>
</dbReference>
<dbReference type="Proteomes" id="UP001583172">
    <property type="component" value="Unassembled WGS sequence"/>
</dbReference>
<dbReference type="SUPFAM" id="SSF51412">
    <property type="entry name" value="Inosine monophosphate dehydrogenase (IMPDH)"/>
    <property type="match status" value="1"/>
</dbReference>
<feature type="domain" description="Malonyl-CoA:ACP transacylase (MAT)" evidence="16">
    <location>
        <begin position="1533"/>
        <end position="1846"/>
    </location>
</feature>
<evidence type="ECO:0000256" key="6">
    <source>
        <dbReference type="ARBA" id="ARBA00023002"/>
    </source>
</evidence>
<evidence type="ECO:0000256" key="15">
    <source>
        <dbReference type="PIRNR" id="PIRNR005562"/>
    </source>
</evidence>
<evidence type="ECO:0000256" key="5">
    <source>
        <dbReference type="ARBA" id="ARBA00022857"/>
    </source>
</evidence>
<dbReference type="PIRSF" id="PIRSF005562">
    <property type="entry name" value="FAS_yeast_beta"/>
    <property type="match status" value="1"/>
</dbReference>
<proteinExistence type="inferred from homology"/>
<dbReference type="Gene3D" id="3.10.129.10">
    <property type="entry name" value="Hotdog Thioesterase"/>
    <property type="match status" value="1"/>
</dbReference>
<keyword evidence="4 15" id="KW-0378">Hydrolase</keyword>
<sequence length="1927" mass="211325">MDLPSQSALLRAQAGGKARIHGLFGGQGNNKHYFDEIRTLWDTYETLVSDLIVSLSTVLETLSRDERVSDQYPHGLDVLRWLRDTESVPDDDYLISAPVSFPLIGLLQLAQIKAICMTLAVGPEEFPRLFGSLAGHSQGVVTAAAVATASDWASFENAALKAVTILFWVGARCQQVWSQDPLSDEMARELESNGYGKVSAMLSVSNIQRKQLQTAVDALNRRLPQAKQASISLENSATSFVVSGPERTLAALVQTLNAPSAVASGPQARVPYSQRKPSPSTRFLPITIPCHSSLLDGALPLIDSDLGPACAIRASELRLPVNRTRDGGHLATLVQTGDESGSDNADLTPVLVRLITSKPVEWTEVDFAGATHIVDFGPGGTSGVGAITHRNLIGSGVRVLIAGKSGRNDTPDKSSLGTLAELLSPDPFHLTWGPNFASDHLISLVRTPSGITIDSKLTRLLGLPPIMVAGMTPTTTRPSFVAAIMNAGYHVEFAAGGYHSPSTLRSALGQLRSLIPPGRGITINVIYAAPKSIAWQIPFIRSLRAEGFPLTGLTIGGGVPTPDVATEYITTIGMEHISFKPGTATAIRQVAEIARRNPDFPIILQWTGGRGGGHHSAEDMYAPLLETYAEVRACQNLVLVAGSGLGSAEDVVPFLTGTWSTQRGHRCRMPLDGALVGSRVMACAEAFTSPEAKRLIAAAPGVGDEAWEGTYRGPTGGVMSIVSEMGEPIHVIATRGARLWKEMDELVFKLERKKRPEVLEKHKEYIIKRLNADFQRPWFGRRVDGTPCEVSDMTYEQVTRRLVELVFVGGRRWIDPSYVGLVTAFLTRIEERFRVENGDEADTEPVTSETACRENPLALLGEVVRRSPLAATTRVMYEDVDYFLQLCRRPGQKPVPFVPALDENFETWFKKDSLWQSEDIEAVVDRDAERTLILHGPVAARHTCKVDEPVAEVLDGIHYGIIDRFKAGLADSDSIESSLPFEELLWPHQPQHTLTLGEEVGLVQLSGLSTDEVRRVLTQAGPVPSSWRLALFGSKLVVRGRDLVENPVRNLVDVASAHAADLQTDSVTLLNEANQKLLQATKRGNEIQVLVFTHVTGSEESISLTLDFEYRPNTPYAPIWELTEDRNERIANMYRQLWQSQAPPSLSYEGSFTVDGARVRAFNRSIGYAKPHQQDKVPMDFAIVICWSPICKALLQDPIQGDVLNLVHLSNTFEAGDGQANGEFGLKIGDELTTLAYVKSVSIESSGKVVQIACEVRRAGALVVTVYSSFLFRGDYDDFSSTFSHEVEPRLELDIRNETDIAILDSKPWFHLDNRNQLDHLDLTNLTLEFHLETVTRWRDRSTYASLDTTGKAYIRSETGDLTPIGTVDYHASNRRDNPVLSYLQRRGRVVNTQETHPLRTPNSPEHKYSVQIPPSNEAYSRASGDFNPIHTSPLFARLISLPGTITHGMYCSAVVRQVLEKHAAGRDPDRIRKYSVSFVGMVLPNDVLEVSLCHSGMQAGLKVFDITVTNTQTGAKVLTGSALVAPPPTAVIFTGQGSQEKGMGMKLYESSPVAKAIWDRAEAHFQSQLGVSILDIVRNNPKEIKVHFGGVKGRMLRQNYLSMCQYEESESGTMHRQPLFPSVTPASTSYTHSSPNGLLFSTQFAQPALTIMELAAFKDMESRGLIEPSGCTFAGHSLGEYAALLSTSGVMTLENLLNTVFCRGMTMQDAVERDENGKSGYAMVAVDPSRVGKGFSETTLGQLVSQIQSQTGFFIEIVNLNIRNRQYVCAGDLRAVDLLQRICDDIKKGTGPSPQDSSAFEAHLQQAASFYAGKLPQQVMLKRGTATVPLVGVDVPFHSSLLRPRMGAFRRVLQESLNLDRVNPQRLVGKYIPNITGEPFEISKEYVEKVYQITNSEALKAVLDDWESWEVRIKRERDGVTVVAAA</sequence>
<dbReference type="SUPFAM" id="SSF54637">
    <property type="entry name" value="Thioesterase/thiol ester dehydrase-isomerase"/>
    <property type="match status" value="2"/>
</dbReference>
<dbReference type="InterPro" id="IPR013565">
    <property type="entry name" value="Fas1/AflB-like_central"/>
</dbReference>
<evidence type="ECO:0000256" key="3">
    <source>
        <dbReference type="ARBA" id="ARBA00022679"/>
    </source>
</evidence>
<dbReference type="InterPro" id="IPR039569">
    <property type="entry name" value="FAS1-like_DH_region"/>
</dbReference>
<dbReference type="InterPro" id="IPR002539">
    <property type="entry name" value="MaoC-like_dom"/>
</dbReference>
<dbReference type="Pfam" id="PF17951">
    <property type="entry name" value="FAS_meander"/>
    <property type="match status" value="1"/>
</dbReference>
<comment type="catalytic activity">
    <reaction evidence="13">
        <text>a 2,3-saturated acyl-[ACP] + NAD(+) = a (2E)-enoyl-[ACP] + NADH + H(+)</text>
        <dbReference type="Rhea" id="RHEA:10240"/>
        <dbReference type="Rhea" id="RHEA-COMP:9925"/>
        <dbReference type="Rhea" id="RHEA-COMP:9926"/>
        <dbReference type="ChEBI" id="CHEBI:15378"/>
        <dbReference type="ChEBI" id="CHEBI:57540"/>
        <dbReference type="ChEBI" id="CHEBI:57945"/>
        <dbReference type="ChEBI" id="CHEBI:78784"/>
        <dbReference type="ChEBI" id="CHEBI:78785"/>
        <dbReference type="EC" id="1.3.1.9"/>
    </reaction>
</comment>
<keyword evidence="6 15" id="KW-0560">Oxidoreductase</keyword>
<comment type="catalytic activity">
    <reaction evidence="1">
        <text>a (3R)-hydroxyacyl-[ACP] = a (2E)-enoyl-[ACP] + H2O</text>
        <dbReference type="Rhea" id="RHEA:13097"/>
        <dbReference type="Rhea" id="RHEA-COMP:9925"/>
        <dbReference type="Rhea" id="RHEA-COMP:9945"/>
        <dbReference type="ChEBI" id="CHEBI:15377"/>
        <dbReference type="ChEBI" id="CHEBI:78784"/>
        <dbReference type="ChEBI" id="CHEBI:78827"/>
        <dbReference type="EC" id="4.2.1.59"/>
    </reaction>
</comment>
<dbReference type="EMBL" id="JAZGSY010000046">
    <property type="protein sequence ID" value="KAL1842324.1"/>
    <property type="molecule type" value="Genomic_DNA"/>
</dbReference>
<reference evidence="17 18" key="1">
    <citation type="journal article" date="2024" name="Commun. Biol.">
        <title>Comparative genomic analysis of thermophilic fungi reveals convergent evolutionary adaptations and gene losses.</title>
        <authorList>
            <person name="Steindorff A.S."/>
            <person name="Aguilar-Pontes M.V."/>
            <person name="Robinson A.J."/>
            <person name="Andreopoulos B."/>
            <person name="LaButti K."/>
            <person name="Kuo A."/>
            <person name="Mondo S."/>
            <person name="Riley R."/>
            <person name="Otillar R."/>
            <person name="Haridas S."/>
            <person name="Lipzen A."/>
            <person name="Grimwood J."/>
            <person name="Schmutz J."/>
            <person name="Clum A."/>
            <person name="Reid I.D."/>
            <person name="Moisan M.C."/>
            <person name="Butler G."/>
            <person name="Nguyen T.T.M."/>
            <person name="Dewar K."/>
            <person name="Conant G."/>
            <person name="Drula E."/>
            <person name="Henrissat B."/>
            <person name="Hansel C."/>
            <person name="Singer S."/>
            <person name="Hutchinson M.I."/>
            <person name="de Vries R.P."/>
            <person name="Natvig D.O."/>
            <person name="Powell A.J."/>
            <person name="Tsang A."/>
            <person name="Grigoriev I.V."/>
        </authorList>
    </citation>
    <scope>NUCLEOTIDE SEQUENCE [LARGE SCALE GENOMIC DNA]</scope>
    <source>
        <strain evidence="17 18">CBS 620.91</strain>
    </source>
</reference>
<comment type="catalytic activity">
    <reaction evidence="10">
        <text>acetyl-CoA + n malonyl-CoA + 2n NADPH + 4n H(+) = a long-chain-acyl-CoA + n CoA + n CO2 + 2n NADP(+).</text>
        <dbReference type="EC" id="2.3.1.86"/>
    </reaction>
</comment>
<dbReference type="InterPro" id="IPR003965">
    <property type="entry name" value="Fatty_acid_synthase"/>
</dbReference>
<dbReference type="PANTHER" id="PTHR10982">
    <property type="entry name" value="MALONYL COA-ACYL CARRIER PROTEIN TRANSACYLASE"/>
    <property type="match status" value="1"/>
</dbReference>
<dbReference type="Gene3D" id="3.40.366.10">
    <property type="entry name" value="Malonyl-Coenzyme A Acyl Carrier Protein, domain 2"/>
    <property type="match status" value="3"/>
</dbReference>
<evidence type="ECO:0000256" key="11">
    <source>
        <dbReference type="ARBA" id="ARBA00048462"/>
    </source>
</evidence>
<dbReference type="InterPro" id="IPR016035">
    <property type="entry name" value="Acyl_Trfase/lysoPLipase"/>
</dbReference>
<gene>
    <name evidence="17" type="ORF">VTJ49DRAFT_5492</name>
</gene>
<comment type="catalytic activity">
    <reaction evidence="12">
        <text>(9Z)-octadecenoyl-[ACP] + H2O = (9Z)-octadecenoate + holo-[ACP] + H(+)</text>
        <dbReference type="Rhea" id="RHEA:15057"/>
        <dbReference type="Rhea" id="RHEA-COMP:9685"/>
        <dbReference type="Rhea" id="RHEA-COMP:9924"/>
        <dbReference type="ChEBI" id="CHEBI:15377"/>
        <dbReference type="ChEBI" id="CHEBI:15378"/>
        <dbReference type="ChEBI" id="CHEBI:30823"/>
        <dbReference type="ChEBI" id="CHEBI:64479"/>
        <dbReference type="ChEBI" id="CHEBI:78783"/>
        <dbReference type="EC" id="3.1.2.14"/>
    </reaction>
</comment>
<evidence type="ECO:0000256" key="13">
    <source>
        <dbReference type="ARBA" id="ARBA00048572"/>
    </source>
</evidence>
<dbReference type="SUPFAM" id="SSF52151">
    <property type="entry name" value="FabD/lysophospholipase-like"/>
    <property type="match status" value="2"/>
</dbReference>
<keyword evidence="3 15" id="KW-0808">Transferase</keyword>
<dbReference type="Pfam" id="PF01575">
    <property type="entry name" value="MaoC_dehydratas"/>
    <property type="match status" value="1"/>
</dbReference>
<evidence type="ECO:0000313" key="17">
    <source>
        <dbReference type="EMBL" id="KAL1842324.1"/>
    </source>
</evidence>
<evidence type="ECO:0000313" key="18">
    <source>
        <dbReference type="Proteomes" id="UP001583172"/>
    </source>
</evidence>
<dbReference type="InterPro" id="IPR014043">
    <property type="entry name" value="Acyl_transferase_dom"/>
</dbReference>
<dbReference type="InterPro" id="IPR050830">
    <property type="entry name" value="Fungal_FAS"/>
</dbReference>
<keyword evidence="8" id="KW-0456">Lyase</keyword>
<dbReference type="Gene3D" id="6.10.60.10">
    <property type="match status" value="1"/>
</dbReference>
<name>A0ABR3VKA5_HUMIN</name>
<dbReference type="Gene3D" id="1.20.930.70">
    <property type="match status" value="1"/>
</dbReference>
<comment type="caution">
    <text evidence="17">The sequence shown here is derived from an EMBL/GenBank/DDBJ whole genome shotgun (WGS) entry which is preliminary data.</text>
</comment>
<dbReference type="Pfam" id="PF22235">
    <property type="entry name" value="FAS1_thioest_ins"/>
    <property type="match status" value="1"/>
</dbReference>
<dbReference type="Pfam" id="PF00698">
    <property type="entry name" value="Acyl_transf_1"/>
    <property type="match status" value="1"/>
</dbReference>
<dbReference type="InterPro" id="IPR032088">
    <property type="entry name" value="SAT"/>
</dbReference>
<keyword evidence="5 15" id="KW-0521">NADP</keyword>
<dbReference type="Gene3D" id="3.20.20.70">
    <property type="entry name" value="Aldolase class I"/>
    <property type="match status" value="1"/>
</dbReference>